<dbReference type="NCBIfam" id="TIGR01536">
    <property type="entry name" value="asn_synth_AEB"/>
    <property type="match status" value="1"/>
</dbReference>
<feature type="site" description="Important for beta-aspartyl-AMP intermediate formation" evidence="10">
    <location>
        <position position="386"/>
    </location>
</feature>
<feature type="binding site" evidence="9">
    <location>
        <begin position="384"/>
        <end position="385"/>
    </location>
    <ligand>
        <name>ATP</name>
        <dbReference type="ChEBI" id="CHEBI:30616"/>
    </ligand>
</feature>
<keyword evidence="5 9" id="KW-0067">ATP-binding</keyword>
<dbReference type="RefSeq" id="WP_142713043.1">
    <property type="nucleotide sequence ID" value="NZ_FXTH01000002.1"/>
</dbReference>
<dbReference type="PROSITE" id="PS51278">
    <property type="entry name" value="GATASE_TYPE_2"/>
    <property type="match status" value="1"/>
</dbReference>
<sequence length="631" mass="72457">MCGLAGYINLSHRKEDSIQTIWQMIDLQKHRGPDDSAVLSIDTDKGLGEVVARREYQARNAGDLFFGFNRLSILDLSSNGRQPMVSDDGQVALMMNGEIYNAFDYKETLELKGYKFKSTTDTEIVLKLYLEYGIDGMLKKLNGMFAIAIWDMRLKCLFLTRDRFGIKPLYILRGKDRLAFSSEIKSFQVLPDFSFELDKSKLDEFLLFRNVINDTLFTDIHNCTPGTYVSVNHSGDIKEHVYYDVNTEGTIPIAKEKSFSTLGETLEQSVNRQMISDVKLGCQLSGGVDSSLVTYYAEQSLDQGALETISINFSNPSFSEEKYIDEVTQKLNLHAHKYLMDPEYYFNNLENATWHFEQPLNHPNTIGIYYLSEEAKKHVTVLLSGEGADEALAGYDRFVNTVSSAYFNRKFLSKLKQNSADLLNFLRYYINDGSRLIMDSSFGSLATVKDIYPEFNFRTAMTKRAGILNNLSGDRILKHRKYELKTYLPDLLMRQDKMSMAHSIENRVPFLDNEMVKISLGISGKELIDKRNGRKEAKLLLKKLCREKFGDEFAFRRKKGFGIPLKDFMKSSDFQSKWLNEIEPGIKKRNIFHTKVISKWVANVEHANPAQLDAIWLMTAFEVWAKKYLDQ</sequence>
<dbReference type="Pfam" id="PF13537">
    <property type="entry name" value="GATase_7"/>
    <property type="match status" value="1"/>
</dbReference>
<dbReference type="PANTHER" id="PTHR43284:SF1">
    <property type="entry name" value="ASPARAGINE SYNTHETASE"/>
    <property type="match status" value="1"/>
</dbReference>
<keyword evidence="4 9" id="KW-0547">Nucleotide-binding</keyword>
<keyword evidence="8" id="KW-0061">Asparagine biosynthesis</keyword>
<evidence type="ECO:0000256" key="7">
    <source>
        <dbReference type="ARBA" id="ARBA00048741"/>
    </source>
</evidence>
<evidence type="ECO:0000256" key="9">
    <source>
        <dbReference type="PIRSR" id="PIRSR001589-2"/>
    </source>
</evidence>
<evidence type="ECO:0000256" key="8">
    <source>
        <dbReference type="PIRSR" id="PIRSR001589-1"/>
    </source>
</evidence>
<dbReference type="InterPro" id="IPR017932">
    <property type="entry name" value="GATase_2_dom"/>
</dbReference>
<dbReference type="Gene3D" id="3.60.20.10">
    <property type="entry name" value="Glutamine Phosphoribosylpyrophosphate, subunit 1, domain 1"/>
    <property type="match status" value="1"/>
</dbReference>
<dbReference type="GO" id="GO:0006529">
    <property type="term" value="P:asparagine biosynthetic process"/>
    <property type="evidence" value="ECO:0007669"/>
    <property type="project" value="UniProtKB-KW"/>
</dbReference>
<evidence type="ECO:0000256" key="2">
    <source>
        <dbReference type="ARBA" id="ARBA00005752"/>
    </source>
</evidence>
<evidence type="ECO:0000259" key="11">
    <source>
        <dbReference type="PROSITE" id="PS51278"/>
    </source>
</evidence>
<evidence type="ECO:0000256" key="4">
    <source>
        <dbReference type="ARBA" id="ARBA00022741"/>
    </source>
</evidence>
<proteinExistence type="inferred from homology"/>
<dbReference type="Pfam" id="PF00733">
    <property type="entry name" value="Asn_synthase"/>
    <property type="match status" value="1"/>
</dbReference>
<accession>A0A521B3H2</accession>
<feature type="binding site" evidence="9">
    <location>
        <position position="311"/>
    </location>
    <ligand>
        <name>ATP</name>
        <dbReference type="ChEBI" id="CHEBI:30616"/>
    </ligand>
</feature>
<dbReference type="CDD" id="cd00712">
    <property type="entry name" value="AsnB"/>
    <property type="match status" value="1"/>
</dbReference>
<dbReference type="InterPro" id="IPR014729">
    <property type="entry name" value="Rossmann-like_a/b/a_fold"/>
</dbReference>
<dbReference type="PANTHER" id="PTHR43284">
    <property type="entry name" value="ASPARAGINE SYNTHETASE (GLUTAMINE-HYDROLYZING)"/>
    <property type="match status" value="1"/>
</dbReference>
<dbReference type="SUPFAM" id="SSF52402">
    <property type="entry name" value="Adenine nucleotide alpha hydrolases-like"/>
    <property type="match status" value="1"/>
</dbReference>
<feature type="active site" description="For GATase activity" evidence="8">
    <location>
        <position position="2"/>
    </location>
</feature>
<protein>
    <recommendedName>
        <fullName evidence="3">asparagine synthase (glutamine-hydrolyzing)</fullName>
        <ecNumber evidence="3">6.3.5.4</ecNumber>
    </recommendedName>
</protein>
<dbReference type="AlphaFoldDB" id="A0A521B3H2"/>
<dbReference type="InterPro" id="IPR001962">
    <property type="entry name" value="Asn_synthase"/>
</dbReference>
<dbReference type="InterPro" id="IPR033738">
    <property type="entry name" value="AsnB_N"/>
</dbReference>
<dbReference type="GO" id="GO:0005524">
    <property type="term" value="F:ATP binding"/>
    <property type="evidence" value="ECO:0007669"/>
    <property type="project" value="UniProtKB-KW"/>
</dbReference>
<gene>
    <name evidence="12" type="ORF">SAMN06265218_102159</name>
</gene>
<comment type="pathway">
    <text evidence="1">Amino-acid biosynthesis; L-asparagine biosynthesis; L-asparagine from L-aspartate (L-Gln route): step 1/1.</text>
</comment>
<name>A0A521B3H2_9BACT</name>
<dbReference type="Proteomes" id="UP000317593">
    <property type="component" value="Unassembled WGS sequence"/>
</dbReference>
<evidence type="ECO:0000256" key="3">
    <source>
        <dbReference type="ARBA" id="ARBA00012737"/>
    </source>
</evidence>
<comment type="catalytic activity">
    <reaction evidence="7">
        <text>L-aspartate + L-glutamine + ATP + H2O = L-asparagine + L-glutamate + AMP + diphosphate + H(+)</text>
        <dbReference type="Rhea" id="RHEA:12228"/>
        <dbReference type="ChEBI" id="CHEBI:15377"/>
        <dbReference type="ChEBI" id="CHEBI:15378"/>
        <dbReference type="ChEBI" id="CHEBI:29985"/>
        <dbReference type="ChEBI" id="CHEBI:29991"/>
        <dbReference type="ChEBI" id="CHEBI:30616"/>
        <dbReference type="ChEBI" id="CHEBI:33019"/>
        <dbReference type="ChEBI" id="CHEBI:58048"/>
        <dbReference type="ChEBI" id="CHEBI:58359"/>
        <dbReference type="ChEBI" id="CHEBI:456215"/>
        <dbReference type="EC" id="6.3.5.4"/>
    </reaction>
</comment>
<dbReference type="CDD" id="cd01991">
    <property type="entry name" value="Asn_synthase_B_C"/>
    <property type="match status" value="1"/>
</dbReference>
<dbReference type="InterPro" id="IPR006426">
    <property type="entry name" value="Asn_synth_AEB"/>
</dbReference>
<dbReference type="InterPro" id="IPR029055">
    <property type="entry name" value="Ntn_hydrolases_N"/>
</dbReference>
<dbReference type="GO" id="GO:0005829">
    <property type="term" value="C:cytosol"/>
    <property type="evidence" value="ECO:0007669"/>
    <property type="project" value="TreeGrafter"/>
</dbReference>
<evidence type="ECO:0000256" key="6">
    <source>
        <dbReference type="ARBA" id="ARBA00022962"/>
    </source>
</evidence>
<dbReference type="Gene3D" id="3.40.50.620">
    <property type="entry name" value="HUPs"/>
    <property type="match status" value="1"/>
</dbReference>
<dbReference type="GO" id="GO:0004066">
    <property type="term" value="F:asparagine synthase (glutamine-hydrolyzing) activity"/>
    <property type="evidence" value="ECO:0007669"/>
    <property type="project" value="UniProtKB-EC"/>
</dbReference>
<reference evidence="12 13" key="1">
    <citation type="submission" date="2017-05" db="EMBL/GenBank/DDBJ databases">
        <authorList>
            <person name="Varghese N."/>
            <person name="Submissions S."/>
        </authorList>
    </citation>
    <scope>NUCLEOTIDE SEQUENCE [LARGE SCALE GENOMIC DNA]</scope>
    <source>
        <strain evidence="12 13">DSM 21194</strain>
    </source>
</reference>
<organism evidence="12 13">
    <name type="scientific">Fodinibius sediminis</name>
    <dbReference type="NCBI Taxonomy" id="1214077"/>
    <lineage>
        <taxon>Bacteria</taxon>
        <taxon>Pseudomonadati</taxon>
        <taxon>Balneolota</taxon>
        <taxon>Balneolia</taxon>
        <taxon>Balneolales</taxon>
        <taxon>Balneolaceae</taxon>
        <taxon>Fodinibius</taxon>
    </lineage>
</organism>
<keyword evidence="13" id="KW-1185">Reference proteome</keyword>
<keyword evidence="8" id="KW-0028">Amino-acid biosynthesis</keyword>
<keyword evidence="6 8" id="KW-0315">Glutamine amidotransferase</keyword>
<feature type="domain" description="Glutamine amidotransferase type-2" evidence="11">
    <location>
        <begin position="2"/>
        <end position="234"/>
    </location>
</feature>
<dbReference type="EC" id="6.3.5.4" evidence="3"/>
<comment type="similarity">
    <text evidence="2">Belongs to the asparagine synthetase family.</text>
</comment>
<evidence type="ECO:0000256" key="5">
    <source>
        <dbReference type="ARBA" id="ARBA00022840"/>
    </source>
</evidence>
<evidence type="ECO:0000313" key="13">
    <source>
        <dbReference type="Proteomes" id="UP000317593"/>
    </source>
</evidence>
<evidence type="ECO:0000256" key="10">
    <source>
        <dbReference type="PIRSR" id="PIRSR001589-3"/>
    </source>
</evidence>
<dbReference type="InterPro" id="IPR051786">
    <property type="entry name" value="ASN_synthetase/amidase"/>
</dbReference>
<dbReference type="PIRSF" id="PIRSF001589">
    <property type="entry name" value="Asn_synthetase_glu-h"/>
    <property type="match status" value="1"/>
</dbReference>
<dbReference type="EMBL" id="FXTH01000002">
    <property type="protein sequence ID" value="SMO41595.1"/>
    <property type="molecule type" value="Genomic_DNA"/>
</dbReference>
<dbReference type="SUPFAM" id="SSF56235">
    <property type="entry name" value="N-terminal nucleophile aminohydrolases (Ntn hydrolases)"/>
    <property type="match status" value="1"/>
</dbReference>
<evidence type="ECO:0000256" key="1">
    <source>
        <dbReference type="ARBA" id="ARBA00005187"/>
    </source>
</evidence>
<evidence type="ECO:0000313" key="12">
    <source>
        <dbReference type="EMBL" id="SMO41595.1"/>
    </source>
</evidence>
<dbReference type="OrthoDB" id="9763290at2"/>
<feature type="binding site" evidence="9">
    <location>
        <position position="121"/>
    </location>
    <ligand>
        <name>L-glutamine</name>
        <dbReference type="ChEBI" id="CHEBI:58359"/>
    </ligand>
</feature>